<comment type="function">
    <text evidence="7">Acts as a translational activator of mitochondrially-encoded cytochrome c oxidase 1.</text>
</comment>
<sequence>MYHHTRRIYSKLIHNPTVLNSILKRNAGHSKWANIKHIKGLKDGQKSMMFTKLSRQMKVAVQLGGSPDPKFNLKLEQVVEQAKRMSMPIATIESILKSTQTDKKQCKSYLIEIKGPGSCIILCDVFTENLHALKQVMATMLKKHSSKFSEGSGGMHFFDEKGIIIVDPLEGNKPEEDVLEIATEHAIESGAEDVQVLEDGYIEFICSTGVFNKVQEALAKLNYKINSASIEFIPNKVQTLSDTDLEICSNLVSKLENHPEIVRVFNNVA</sequence>
<dbReference type="InterPro" id="IPR026564">
    <property type="entry name" value="Transcrip_reg_TACO1-like_dom3"/>
</dbReference>
<dbReference type="InterPro" id="IPR029072">
    <property type="entry name" value="YebC-like"/>
</dbReference>
<dbReference type="Pfam" id="PF01709">
    <property type="entry name" value="Transcrip_reg"/>
    <property type="match status" value="1"/>
</dbReference>
<gene>
    <name evidence="12" type="ORF">QE152_g22208</name>
</gene>
<comment type="subcellular location">
    <subcellularLocation>
        <location evidence="1">Mitochondrion</location>
    </subcellularLocation>
</comment>
<dbReference type="FunFam" id="1.10.10.200:FF:000002">
    <property type="entry name" value="Probable transcriptional regulatory protein CLM62_37755"/>
    <property type="match status" value="1"/>
</dbReference>
<evidence type="ECO:0000256" key="9">
    <source>
        <dbReference type="ARBA" id="ARBA00075676"/>
    </source>
</evidence>
<dbReference type="SUPFAM" id="SSF75625">
    <property type="entry name" value="YebC-like"/>
    <property type="match status" value="1"/>
</dbReference>
<keyword evidence="3" id="KW-0810">Translation regulation</keyword>
<evidence type="ECO:0000256" key="1">
    <source>
        <dbReference type="ARBA" id="ARBA00004173"/>
    </source>
</evidence>
<dbReference type="GO" id="GO:0006417">
    <property type="term" value="P:regulation of translation"/>
    <property type="evidence" value="ECO:0007669"/>
    <property type="project" value="UniProtKB-KW"/>
</dbReference>
<evidence type="ECO:0000256" key="8">
    <source>
        <dbReference type="ARBA" id="ARBA00073666"/>
    </source>
</evidence>
<dbReference type="Proteomes" id="UP001458880">
    <property type="component" value="Unassembled WGS sequence"/>
</dbReference>
<evidence type="ECO:0000256" key="6">
    <source>
        <dbReference type="ARBA" id="ARBA00023159"/>
    </source>
</evidence>
<dbReference type="FunFam" id="3.30.70.980:FF:000008">
    <property type="entry name" value="Translational activator of cytochrome c oxidase 1"/>
    <property type="match status" value="1"/>
</dbReference>
<dbReference type="EMBL" id="JASPKY010000212">
    <property type="protein sequence ID" value="KAK9720208.1"/>
    <property type="molecule type" value="Genomic_DNA"/>
</dbReference>
<comment type="caution">
    <text evidence="12">The sequence shown here is derived from an EMBL/GenBank/DDBJ whole genome shotgun (WGS) entry which is preliminary data.</text>
</comment>
<evidence type="ECO:0000256" key="3">
    <source>
        <dbReference type="ARBA" id="ARBA00022845"/>
    </source>
</evidence>
<evidence type="ECO:0000313" key="12">
    <source>
        <dbReference type="EMBL" id="KAK9720208.1"/>
    </source>
</evidence>
<evidence type="ECO:0000256" key="5">
    <source>
        <dbReference type="ARBA" id="ARBA00023128"/>
    </source>
</evidence>
<evidence type="ECO:0000256" key="4">
    <source>
        <dbReference type="ARBA" id="ARBA00023054"/>
    </source>
</evidence>
<reference evidence="12 13" key="1">
    <citation type="journal article" date="2024" name="BMC Genomics">
        <title>De novo assembly and annotation of Popillia japonica's genome with initial clues to its potential as an invasive pest.</title>
        <authorList>
            <person name="Cucini C."/>
            <person name="Boschi S."/>
            <person name="Funari R."/>
            <person name="Cardaioli E."/>
            <person name="Iannotti N."/>
            <person name="Marturano G."/>
            <person name="Paoli F."/>
            <person name="Bruttini M."/>
            <person name="Carapelli A."/>
            <person name="Frati F."/>
            <person name="Nardi F."/>
        </authorList>
    </citation>
    <scope>NUCLEOTIDE SEQUENCE [LARGE SCALE GENOMIC DNA]</scope>
    <source>
        <strain evidence="12">DMR45628</strain>
    </source>
</reference>
<proteinExistence type="inferred from homology"/>
<keyword evidence="6" id="KW-0010">Activator</keyword>
<keyword evidence="13" id="KW-1185">Reference proteome</keyword>
<dbReference type="Gene3D" id="1.10.10.200">
    <property type="match status" value="1"/>
</dbReference>
<evidence type="ECO:0000256" key="7">
    <source>
        <dbReference type="ARBA" id="ARBA00053642"/>
    </source>
</evidence>
<dbReference type="AlphaFoldDB" id="A0AAW1KMI1"/>
<evidence type="ECO:0000259" key="11">
    <source>
        <dbReference type="Pfam" id="PF20772"/>
    </source>
</evidence>
<dbReference type="InterPro" id="IPR017856">
    <property type="entry name" value="Integrase-like_N"/>
</dbReference>
<evidence type="ECO:0000256" key="2">
    <source>
        <dbReference type="ARBA" id="ARBA00008724"/>
    </source>
</evidence>
<dbReference type="Gene3D" id="3.30.70.980">
    <property type="match status" value="2"/>
</dbReference>
<dbReference type="PANTHER" id="PTHR12532:SF0">
    <property type="entry name" value="TRANSLATIONAL ACTIVATOR OF CYTOCHROME C OXIDASE 1"/>
    <property type="match status" value="1"/>
</dbReference>
<dbReference type="InterPro" id="IPR048300">
    <property type="entry name" value="TACO1_YebC-like_2nd/3rd_dom"/>
</dbReference>
<dbReference type="InterPro" id="IPR049083">
    <property type="entry name" value="TACO1_YebC_N"/>
</dbReference>
<keyword evidence="5" id="KW-0496">Mitochondrion</keyword>
<dbReference type="Pfam" id="PF20772">
    <property type="entry name" value="TACO1_YebC_N"/>
    <property type="match status" value="1"/>
</dbReference>
<organism evidence="12 13">
    <name type="scientific">Popillia japonica</name>
    <name type="common">Japanese beetle</name>
    <dbReference type="NCBI Taxonomy" id="7064"/>
    <lineage>
        <taxon>Eukaryota</taxon>
        <taxon>Metazoa</taxon>
        <taxon>Ecdysozoa</taxon>
        <taxon>Arthropoda</taxon>
        <taxon>Hexapoda</taxon>
        <taxon>Insecta</taxon>
        <taxon>Pterygota</taxon>
        <taxon>Neoptera</taxon>
        <taxon>Endopterygota</taxon>
        <taxon>Coleoptera</taxon>
        <taxon>Polyphaga</taxon>
        <taxon>Scarabaeiformia</taxon>
        <taxon>Scarabaeidae</taxon>
        <taxon>Rutelinae</taxon>
        <taxon>Popillia</taxon>
    </lineage>
</organism>
<evidence type="ECO:0000259" key="10">
    <source>
        <dbReference type="Pfam" id="PF01709"/>
    </source>
</evidence>
<protein>
    <recommendedName>
        <fullName evidence="8">Translational activator of cytochrome c oxidase 1</fullName>
    </recommendedName>
    <alternativeName>
        <fullName evidence="9">Coiled-coil domain-containing protein 44</fullName>
    </alternativeName>
</protein>
<comment type="similarity">
    <text evidence="2">Belongs to the TACO1 family.</text>
</comment>
<dbReference type="PANTHER" id="PTHR12532">
    <property type="entry name" value="TRANSLATIONAL ACTIVATOR OF CYTOCHROME C OXIDASE 1"/>
    <property type="match status" value="1"/>
</dbReference>
<name>A0AAW1KMI1_POPJA</name>
<feature type="domain" description="TACO1/YebC-like N-terminal" evidence="11">
    <location>
        <begin position="30"/>
        <end position="100"/>
    </location>
</feature>
<evidence type="ECO:0000313" key="13">
    <source>
        <dbReference type="Proteomes" id="UP001458880"/>
    </source>
</evidence>
<dbReference type="GO" id="GO:0005739">
    <property type="term" value="C:mitochondrion"/>
    <property type="evidence" value="ECO:0007669"/>
    <property type="project" value="UniProtKB-SubCell"/>
</dbReference>
<keyword evidence="4" id="KW-0175">Coiled coil</keyword>
<feature type="domain" description="TACO1/YebC-like second and third" evidence="10">
    <location>
        <begin position="108"/>
        <end position="268"/>
    </location>
</feature>
<dbReference type="InterPro" id="IPR002876">
    <property type="entry name" value="Transcrip_reg_TACO1-like"/>
</dbReference>
<accession>A0AAW1KMI1</accession>